<evidence type="ECO:0000313" key="4">
    <source>
        <dbReference type="EMBL" id="SFJ86549.1"/>
    </source>
</evidence>
<dbReference type="Gene3D" id="2.70.98.10">
    <property type="match status" value="1"/>
</dbReference>
<accession>A0A1I3UV22</accession>
<sequence length="331" mass="35765">MKARFGTLRDGRPVDAITLSAGDLTVKILTYGAILNDVRLRGVPYGLTLGSSDIRAYEHGPMDFWGALVGPVANRIAGARAQLGGQELCFEPNEGETLLHGGAQGMFTELWQIAALTATSATLTLTLPHGKGGFPGTRLITARYTVEAPATLRLEINASTDAPTLMNIANHSYWNLDGTETTDGHWLQVAAERYLPVDARMIPTEATTVAGTGFDLRAGRVLRPSDAQRYDHNFCLADRSGDMKPAATLLGTRGVEMRMDTTEAGLQVFDAAPIGSGDFAGHRGLPEVGFCGIALEAQGWPDAPNHPEFPSVKLMPHETYRQETRWSFSKR</sequence>
<evidence type="ECO:0000256" key="2">
    <source>
        <dbReference type="ARBA" id="ARBA00023235"/>
    </source>
</evidence>
<dbReference type="GO" id="GO:0004034">
    <property type="term" value="F:aldose 1-epimerase activity"/>
    <property type="evidence" value="ECO:0007669"/>
    <property type="project" value="TreeGrafter"/>
</dbReference>
<dbReference type="InterPro" id="IPR047215">
    <property type="entry name" value="Galactose_mutarotase-like"/>
</dbReference>
<dbReference type="STRING" id="588602.SAMN04487991_3206"/>
<evidence type="ECO:0000256" key="1">
    <source>
        <dbReference type="ARBA" id="ARBA00006206"/>
    </source>
</evidence>
<dbReference type="OrthoDB" id="9779408at2"/>
<dbReference type="Pfam" id="PF01263">
    <property type="entry name" value="Aldose_epim"/>
    <property type="match status" value="1"/>
</dbReference>
<proteinExistence type="inferred from homology"/>
<dbReference type="Proteomes" id="UP000199630">
    <property type="component" value="Unassembled WGS sequence"/>
</dbReference>
<keyword evidence="2" id="KW-0413">Isomerase</keyword>
<comment type="similarity">
    <text evidence="1">Belongs to the aldose epimerase family.</text>
</comment>
<dbReference type="InterPro" id="IPR011013">
    <property type="entry name" value="Gal_mutarotase_sf_dom"/>
</dbReference>
<evidence type="ECO:0000256" key="3">
    <source>
        <dbReference type="ARBA" id="ARBA00023277"/>
    </source>
</evidence>
<dbReference type="GO" id="GO:0033499">
    <property type="term" value="P:galactose catabolic process via UDP-galactose, Leloir pathway"/>
    <property type="evidence" value="ECO:0007669"/>
    <property type="project" value="TreeGrafter"/>
</dbReference>
<dbReference type="EMBL" id="FORH01000006">
    <property type="protein sequence ID" value="SFJ86549.1"/>
    <property type="molecule type" value="Genomic_DNA"/>
</dbReference>
<evidence type="ECO:0000313" key="5">
    <source>
        <dbReference type="Proteomes" id="UP000199630"/>
    </source>
</evidence>
<dbReference type="PANTHER" id="PTHR10091:SF0">
    <property type="entry name" value="GALACTOSE MUTAROTASE"/>
    <property type="match status" value="1"/>
</dbReference>
<gene>
    <name evidence="4" type="ORF">SAMN04487991_3206</name>
</gene>
<dbReference type="PANTHER" id="PTHR10091">
    <property type="entry name" value="ALDOSE-1-EPIMERASE"/>
    <property type="match status" value="1"/>
</dbReference>
<dbReference type="RefSeq" id="WP_090061705.1">
    <property type="nucleotide sequence ID" value="NZ_FORH01000006.1"/>
</dbReference>
<organism evidence="4 5">
    <name type="scientific">Celeribacter neptunius</name>
    <dbReference type="NCBI Taxonomy" id="588602"/>
    <lineage>
        <taxon>Bacteria</taxon>
        <taxon>Pseudomonadati</taxon>
        <taxon>Pseudomonadota</taxon>
        <taxon>Alphaproteobacteria</taxon>
        <taxon>Rhodobacterales</taxon>
        <taxon>Roseobacteraceae</taxon>
        <taxon>Celeribacter</taxon>
    </lineage>
</organism>
<keyword evidence="5" id="KW-1185">Reference proteome</keyword>
<dbReference type="CDD" id="cd09019">
    <property type="entry name" value="galactose_mutarotase_like"/>
    <property type="match status" value="1"/>
</dbReference>
<keyword evidence="3" id="KW-0119">Carbohydrate metabolism</keyword>
<dbReference type="GO" id="GO:0030246">
    <property type="term" value="F:carbohydrate binding"/>
    <property type="evidence" value="ECO:0007669"/>
    <property type="project" value="InterPro"/>
</dbReference>
<reference evidence="5" key="1">
    <citation type="submission" date="2016-10" db="EMBL/GenBank/DDBJ databases">
        <authorList>
            <person name="Varghese N."/>
            <person name="Submissions S."/>
        </authorList>
    </citation>
    <scope>NUCLEOTIDE SEQUENCE [LARGE SCALE GENOMIC DNA]</scope>
    <source>
        <strain evidence="5">DSM 26471</strain>
    </source>
</reference>
<dbReference type="InterPro" id="IPR014718">
    <property type="entry name" value="GH-type_carb-bd"/>
</dbReference>
<dbReference type="GO" id="GO:0006006">
    <property type="term" value="P:glucose metabolic process"/>
    <property type="evidence" value="ECO:0007669"/>
    <property type="project" value="TreeGrafter"/>
</dbReference>
<dbReference type="InterPro" id="IPR008183">
    <property type="entry name" value="Aldose_1/G6P_1-epimerase"/>
</dbReference>
<name>A0A1I3UV22_9RHOB</name>
<protein>
    <submittedName>
        <fullName evidence="4">Aldose 1-epimerase</fullName>
    </submittedName>
</protein>
<dbReference type="AlphaFoldDB" id="A0A1I3UV22"/>
<dbReference type="SUPFAM" id="SSF74650">
    <property type="entry name" value="Galactose mutarotase-like"/>
    <property type="match status" value="1"/>
</dbReference>